<gene>
    <name evidence="1" type="ORF">A2746_00560</name>
</gene>
<reference evidence="1 2" key="1">
    <citation type="journal article" date="2016" name="Nat. Commun.">
        <title>Thousands of microbial genomes shed light on interconnected biogeochemical processes in an aquifer system.</title>
        <authorList>
            <person name="Anantharaman K."/>
            <person name="Brown C.T."/>
            <person name="Hug L.A."/>
            <person name="Sharon I."/>
            <person name="Castelle C.J."/>
            <person name="Probst A.J."/>
            <person name="Thomas B.C."/>
            <person name="Singh A."/>
            <person name="Wilkins M.J."/>
            <person name="Karaoz U."/>
            <person name="Brodie E.L."/>
            <person name="Williams K.H."/>
            <person name="Hubbard S.S."/>
            <person name="Banfield J.F."/>
        </authorList>
    </citation>
    <scope>NUCLEOTIDE SEQUENCE [LARGE SCALE GENOMIC DNA]</scope>
</reference>
<dbReference type="AlphaFoldDB" id="A0A1F8EYY3"/>
<evidence type="ECO:0000313" key="2">
    <source>
        <dbReference type="Proteomes" id="UP000177419"/>
    </source>
</evidence>
<dbReference type="EMBL" id="MGJJ01000009">
    <property type="protein sequence ID" value="OGN05698.1"/>
    <property type="molecule type" value="Genomic_DNA"/>
</dbReference>
<comment type="caution">
    <text evidence="1">The sequence shown here is derived from an EMBL/GenBank/DDBJ whole genome shotgun (WGS) entry which is preliminary data.</text>
</comment>
<dbReference type="Proteomes" id="UP000177419">
    <property type="component" value="Unassembled WGS sequence"/>
</dbReference>
<sequence>MERLAMENKVKEIFSGYLMQEGSSFEDAYFETIRALGRHALLEAIPSTFNEEERKLVQTAFGIQMHLMWISAWAKANPSDETTVFPDSVTFEKSEAEKIASISDDLCALLEFLAEHQEKIVDDKTREQLTKEICLQKKEDLQKLIGRLRVVIDGLTPEEAVKATPPRFIVDLYDFAGIFLKALFGDKKSRTFSKEFNDFIRILNEMCGRYQQSFNAFDIGNGSKSN</sequence>
<name>A0A1F8EYY3_9BACT</name>
<evidence type="ECO:0000313" key="1">
    <source>
        <dbReference type="EMBL" id="OGN05698.1"/>
    </source>
</evidence>
<protein>
    <submittedName>
        <fullName evidence="1">Uncharacterized protein</fullName>
    </submittedName>
</protein>
<proteinExistence type="predicted"/>
<accession>A0A1F8EYY3</accession>
<organism evidence="1 2">
    <name type="scientific">Candidatus Yanofskybacteria bacterium RIFCSPHIGHO2_01_FULL_44_22</name>
    <dbReference type="NCBI Taxonomy" id="1802669"/>
    <lineage>
        <taxon>Bacteria</taxon>
        <taxon>Candidatus Yanofskyibacteriota</taxon>
    </lineage>
</organism>
<dbReference type="STRING" id="1802669.A2746_00560"/>